<keyword evidence="13" id="KW-1185">Reference proteome</keyword>
<evidence type="ECO:0000256" key="4">
    <source>
        <dbReference type="ARBA" id="ARBA00022598"/>
    </source>
</evidence>
<keyword evidence="8 11" id="KW-0030">Aminoacyl-tRNA synthetase</keyword>
<name>A0ABR0DP18_9LAMI</name>
<dbReference type="InterPro" id="IPR002306">
    <property type="entry name" value="Trp-tRNA-ligase"/>
</dbReference>
<evidence type="ECO:0000256" key="8">
    <source>
        <dbReference type="ARBA" id="ARBA00023146"/>
    </source>
</evidence>
<dbReference type="EMBL" id="JAYDYQ010001087">
    <property type="protein sequence ID" value="KAK4490974.1"/>
    <property type="molecule type" value="Genomic_DNA"/>
</dbReference>
<comment type="catalytic activity">
    <reaction evidence="10">
        <text>tRNA(Trp) + L-tryptophan + ATP = L-tryptophyl-tRNA(Trp) + AMP + diphosphate + H(+)</text>
        <dbReference type="Rhea" id="RHEA:24080"/>
        <dbReference type="Rhea" id="RHEA-COMP:9671"/>
        <dbReference type="Rhea" id="RHEA-COMP:9705"/>
        <dbReference type="ChEBI" id="CHEBI:15378"/>
        <dbReference type="ChEBI" id="CHEBI:30616"/>
        <dbReference type="ChEBI" id="CHEBI:33019"/>
        <dbReference type="ChEBI" id="CHEBI:57912"/>
        <dbReference type="ChEBI" id="CHEBI:78442"/>
        <dbReference type="ChEBI" id="CHEBI:78535"/>
        <dbReference type="ChEBI" id="CHEBI:456215"/>
        <dbReference type="EC" id="6.1.1.2"/>
    </reaction>
</comment>
<evidence type="ECO:0000313" key="13">
    <source>
        <dbReference type="Proteomes" id="UP001291926"/>
    </source>
</evidence>
<dbReference type="PANTHER" id="PTHR43766">
    <property type="entry name" value="TRYPTOPHAN--TRNA LIGASE, MITOCHONDRIAL"/>
    <property type="match status" value="1"/>
</dbReference>
<evidence type="ECO:0000256" key="9">
    <source>
        <dbReference type="ARBA" id="ARBA00030268"/>
    </source>
</evidence>
<evidence type="ECO:0000256" key="3">
    <source>
        <dbReference type="ARBA" id="ARBA00013161"/>
    </source>
</evidence>
<dbReference type="InterPro" id="IPR002305">
    <property type="entry name" value="aa-tRNA-synth_Ic"/>
</dbReference>
<keyword evidence="7 11" id="KW-0648">Protein biosynthesis</keyword>
<dbReference type="PANTHER" id="PTHR43766:SF1">
    <property type="entry name" value="TRYPTOPHAN--TRNA LIGASE, MITOCHONDRIAL"/>
    <property type="match status" value="1"/>
</dbReference>
<comment type="subcellular location">
    <subcellularLocation>
        <location evidence="1">Mitochondrion</location>
    </subcellularLocation>
</comment>
<keyword evidence="6 11" id="KW-0067">ATP-binding</keyword>
<dbReference type="CDD" id="cd00806">
    <property type="entry name" value="TrpRS_core"/>
    <property type="match status" value="1"/>
</dbReference>
<dbReference type="Gene3D" id="3.40.50.620">
    <property type="entry name" value="HUPs"/>
    <property type="match status" value="1"/>
</dbReference>
<proteinExistence type="inferred from homology"/>
<dbReference type="InterPro" id="IPR001412">
    <property type="entry name" value="aa-tRNA-synth_I_CS"/>
</dbReference>
<evidence type="ECO:0000313" key="12">
    <source>
        <dbReference type="EMBL" id="KAK4490974.1"/>
    </source>
</evidence>
<organism evidence="12 13">
    <name type="scientific">Penstemon davidsonii</name>
    <dbReference type="NCBI Taxonomy" id="160366"/>
    <lineage>
        <taxon>Eukaryota</taxon>
        <taxon>Viridiplantae</taxon>
        <taxon>Streptophyta</taxon>
        <taxon>Embryophyta</taxon>
        <taxon>Tracheophyta</taxon>
        <taxon>Spermatophyta</taxon>
        <taxon>Magnoliopsida</taxon>
        <taxon>eudicotyledons</taxon>
        <taxon>Gunneridae</taxon>
        <taxon>Pentapetalae</taxon>
        <taxon>asterids</taxon>
        <taxon>lamiids</taxon>
        <taxon>Lamiales</taxon>
        <taxon>Plantaginaceae</taxon>
        <taxon>Cheloneae</taxon>
        <taxon>Penstemon</taxon>
    </lineage>
</organism>
<dbReference type="InterPro" id="IPR014729">
    <property type="entry name" value="Rossmann-like_a/b/a_fold"/>
</dbReference>
<dbReference type="NCBIfam" id="TIGR00233">
    <property type="entry name" value="trpS"/>
    <property type="match status" value="1"/>
</dbReference>
<evidence type="ECO:0000256" key="1">
    <source>
        <dbReference type="ARBA" id="ARBA00004173"/>
    </source>
</evidence>
<sequence>MGRSLLSQFLIISNTSPRCISSMPFGVRLRKCLGKTGVMNEQLRHRIGENFRCICSVSVPETSTSDASTSSVKKRIVSGVQPTGSIHLGNYLGAIKNWIDLQNTYETLFFIVDLHAITLPYDTQELSKATKDTAALYLACGVDTSKASVFVQSHVRAHVELMWLLSSATPIGWLNKMIQFKEKSRKAGDENVGVALLTYPVLMASDILLYQSDFVPVGDDQKQHLELTRELAERINYLYGGRKWKKLGGRGGSIFKVPEPLIPPTGARVMSLTDGLSKMSKSAPSDQSRINLLDPKDVIANKIRRCKTDSFPGLEFDNPGRPECNNLLSVYQLLTGKTKQEVAEECHDMSWGTFKPLLTDALVDHLHPIQVRYAEIMSDSTYLDNILAEGASKAATIADDTLNNVYQAMGFLQR</sequence>
<accession>A0ABR0DP18</accession>
<evidence type="ECO:0000256" key="11">
    <source>
        <dbReference type="RuleBase" id="RU363036"/>
    </source>
</evidence>
<dbReference type="EC" id="6.1.1.2" evidence="3"/>
<evidence type="ECO:0000256" key="5">
    <source>
        <dbReference type="ARBA" id="ARBA00022741"/>
    </source>
</evidence>
<protein>
    <recommendedName>
        <fullName evidence="3">tryptophan--tRNA ligase</fullName>
        <ecNumber evidence="3">6.1.1.2</ecNumber>
    </recommendedName>
    <alternativeName>
        <fullName evidence="9">Tryptophanyl-tRNA synthetase</fullName>
    </alternativeName>
</protein>
<dbReference type="PROSITE" id="PS00178">
    <property type="entry name" value="AA_TRNA_LIGASE_I"/>
    <property type="match status" value="1"/>
</dbReference>
<dbReference type="Pfam" id="PF00579">
    <property type="entry name" value="tRNA-synt_1b"/>
    <property type="match status" value="1"/>
</dbReference>
<dbReference type="Gene3D" id="1.10.240.10">
    <property type="entry name" value="Tyrosyl-Transfer RNA Synthetase"/>
    <property type="match status" value="1"/>
</dbReference>
<dbReference type="HAMAP" id="MF_00140_B">
    <property type="entry name" value="Trp_tRNA_synth_B"/>
    <property type="match status" value="1"/>
</dbReference>
<dbReference type="InterPro" id="IPR050203">
    <property type="entry name" value="Trp-tRNA_synthetase"/>
</dbReference>
<gene>
    <name evidence="12" type="ORF">RD792_001695</name>
</gene>
<evidence type="ECO:0000256" key="10">
    <source>
        <dbReference type="ARBA" id="ARBA00049929"/>
    </source>
</evidence>
<keyword evidence="4 11" id="KW-0436">Ligase</keyword>
<evidence type="ECO:0000256" key="7">
    <source>
        <dbReference type="ARBA" id="ARBA00022917"/>
    </source>
</evidence>
<dbReference type="InterPro" id="IPR024109">
    <property type="entry name" value="Trp-tRNA-ligase_bac-type"/>
</dbReference>
<dbReference type="PRINTS" id="PR01039">
    <property type="entry name" value="TRNASYNTHTRP"/>
</dbReference>
<evidence type="ECO:0000256" key="2">
    <source>
        <dbReference type="ARBA" id="ARBA00005594"/>
    </source>
</evidence>
<dbReference type="Proteomes" id="UP001291926">
    <property type="component" value="Unassembled WGS sequence"/>
</dbReference>
<evidence type="ECO:0000256" key="6">
    <source>
        <dbReference type="ARBA" id="ARBA00022840"/>
    </source>
</evidence>
<keyword evidence="5 11" id="KW-0547">Nucleotide-binding</keyword>
<dbReference type="SUPFAM" id="SSF52374">
    <property type="entry name" value="Nucleotidylyl transferase"/>
    <property type="match status" value="1"/>
</dbReference>
<comment type="caution">
    <text evidence="12">The sequence shown here is derived from an EMBL/GenBank/DDBJ whole genome shotgun (WGS) entry which is preliminary data.</text>
</comment>
<comment type="similarity">
    <text evidence="2 11">Belongs to the class-I aminoacyl-tRNA synthetase family.</text>
</comment>
<reference evidence="12 13" key="1">
    <citation type="journal article" date="2023" name="bioRxiv">
        <title>Genome report: Whole genome sequence and annotation of Penstemon davidsonii.</title>
        <authorList>
            <person name="Ostevik K.L."/>
            <person name="Alabady M."/>
            <person name="Zhang M."/>
            <person name="Rausher M.D."/>
        </authorList>
    </citation>
    <scope>NUCLEOTIDE SEQUENCE [LARGE SCALE GENOMIC DNA]</scope>
    <source>
        <strain evidence="12">DNT005</strain>
        <tissue evidence="12">Whole leaf</tissue>
    </source>
</reference>